<protein>
    <submittedName>
        <fullName evidence="1">Uncharacterized protein</fullName>
    </submittedName>
</protein>
<sequence>MEIYCDYYTIASPELKRKHNQIPYHLHQSFWNQASPTILFAEALSSGFQHSILPAILPTLLISSLLKSRLFYPS</sequence>
<keyword evidence="2" id="KW-1185">Reference proteome</keyword>
<dbReference type="KEGG" id="bor:COCMIDRAFT_85931"/>
<reference evidence="1 2" key="1">
    <citation type="journal article" date="2013" name="PLoS Genet.">
        <title>Comparative genome structure, secondary metabolite, and effector coding capacity across Cochliobolus pathogens.</title>
        <authorList>
            <person name="Condon B.J."/>
            <person name="Leng Y."/>
            <person name="Wu D."/>
            <person name="Bushley K.E."/>
            <person name="Ohm R.A."/>
            <person name="Otillar R."/>
            <person name="Martin J."/>
            <person name="Schackwitz W."/>
            <person name="Grimwood J."/>
            <person name="MohdZainudin N."/>
            <person name="Xue C."/>
            <person name="Wang R."/>
            <person name="Manning V.A."/>
            <person name="Dhillon B."/>
            <person name="Tu Z.J."/>
            <person name="Steffenson B.J."/>
            <person name="Salamov A."/>
            <person name="Sun H."/>
            <person name="Lowry S."/>
            <person name="LaButti K."/>
            <person name="Han J."/>
            <person name="Copeland A."/>
            <person name="Lindquist E."/>
            <person name="Barry K."/>
            <person name="Schmutz J."/>
            <person name="Baker S.E."/>
            <person name="Ciuffetti L.M."/>
            <person name="Grigoriev I.V."/>
            <person name="Zhong S."/>
            <person name="Turgeon B.G."/>
        </authorList>
    </citation>
    <scope>NUCLEOTIDE SEQUENCE [LARGE SCALE GENOMIC DNA]</scope>
    <source>
        <strain evidence="1 2">ATCC 44560</strain>
    </source>
</reference>
<dbReference type="HOGENOM" id="CLU_2687439_0_0_1"/>
<accession>W6ZGD0</accession>
<dbReference type="EMBL" id="KI963936">
    <property type="protein sequence ID" value="EUC48938.1"/>
    <property type="molecule type" value="Genomic_DNA"/>
</dbReference>
<dbReference type="Proteomes" id="UP000054032">
    <property type="component" value="Unassembled WGS sequence"/>
</dbReference>
<dbReference type="AlphaFoldDB" id="W6ZGD0"/>
<dbReference type="GeneID" id="19126766"/>
<dbReference type="RefSeq" id="XP_007684546.1">
    <property type="nucleotide sequence ID" value="XM_007686356.1"/>
</dbReference>
<gene>
    <name evidence="1" type="ORF">COCMIDRAFT_85931</name>
</gene>
<name>W6ZGD0_COCMI</name>
<evidence type="ECO:0000313" key="2">
    <source>
        <dbReference type="Proteomes" id="UP000054032"/>
    </source>
</evidence>
<organism evidence="1 2">
    <name type="scientific">Bipolaris oryzae ATCC 44560</name>
    <dbReference type="NCBI Taxonomy" id="930090"/>
    <lineage>
        <taxon>Eukaryota</taxon>
        <taxon>Fungi</taxon>
        <taxon>Dikarya</taxon>
        <taxon>Ascomycota</taxon>
        <taxon>Pezizomycotina</taxon>
        <taxon>Dothideomycetes</taxon>
        <taxon>Pleosporomycetidae</taxon>
        <taxon>Pleosporales</taxon>
        <taxon>Pleosporineae</taxon>
        <taxon>Pleosporaceae</taxon>
        <taxon>Bipolaris</taxon>
    </lineage>
</organism>
<proteinExistence type="predicted"/>
<evidence type="ECO:0000313" key="1">
    <source>
        <dbReference type="EMBL" id="EUC48938.1"/>
    </source>
</evidence>